<evidence type="ECO:0000313" key="1">
    <source>
        <dbReference type="EMBL" id="KAJ2749492.1"/>
    </source>
</evidence>
<protein>
    <submittedName>
        <fullName evidence="1">Uncharacterized protein</fullName>
    </submittedName>
</protein>
<sequence>MAKELSISMDPWDVFSGKSLAELSHMPYTDCLFPQARTLEMHFIKGQDNKDDSAIPLDAKDNISAFIQWIRQMAPKLNLVKLLDSRWSSGQTSVEMIYFDYLTTQLVQIASQIDIANGYSRAFRLQNVDTIRNLTHLHAEFDLGSEQTMRLIRLNMPTLQNLRVFSRIHTDLSGIIRNVDGSYAEYPHLHTLVAKLNTTWSTPRQYMFDGAAPFPSLRRLDCGGEYPFGDDMVLFRGNAATLKILQLTLTRELAATLIRSKVFTPTSHPKLQCVILETFPSMTPVNYVDDPEIIRLMLDIAPDATVRKLSNWHLDQLPPPVLSLLSKHDCLQVLALPTMRLSIWDAMTLIQSLPLLSDLHAKAPVLDPMPAGVTMRNLVTYVCSNYSPMATRFRCWHFGSGDVKRMKDAVKPFLLLALACPNFDYAAVVYYEREKFAKLLEKTIDTAAYKKHGTRLRRLLPHRPREC</sequence>
<dbReference type="EMBL" id="JANBUH010000773">
    <property type="protein sequence ID" value="KAJ2749492.1"/>
    <property type="molecule type" value="Genomic_DNA"/>
</dbReference>
<name>A0A9W8L7B1_9FUNG</name>
<accession>A0A9W8L7B1</accession>
<proteinExistence type="predicted"/>
<dbReference type="AlphaFoldDB" id="A0A9W8L7B1"/>
<evidence type="ECO:0000313" key="2">
    <source>
        <dbReference type="Proteomes" id="UP001140011"/>
    </source>
</evidence>
<dbReference type="OrthoDB" id="5538360at2759"/>
<gene>
    <name evidence="1" type="ORF">GGI19_005633</name>
</gene>
<organism evidence="1 2">
    <name type="scientific">Coemansia pectinata</name>
    <dbReference type="NCBI Taxonomy" id="1052879"/>
    <lineage>
        <taxon>Eukaryota</taxon>
        <taxon>Fungi</taxon>
        <taxon>Fungi incertae sedis</taxon>
        <taxon>Zoopagomycota</taxon>
        <taxon>Kickxellomycotina</taxon>
        <taxon>Kickxellomycetes</taxon>
        <taxon>Kickxellales</taxon>
        <taxon>Kickxellaceae</taxon>
        <taxon>Coemansia</taxon>
    </lineage>
</organism>
<dbReference type="Proteomes" id="UP001140011">
    <property type="component" value="Unassembled WGS sequence"/>
</dbReference>
<keyword evidence="2" id="KW-1185">Reference proteome</keyword>
<reference evidence="1" key="1">
    <citation type="submission" date="2022-07" db="EMBL/GenBank/DDBJ databases">
        <title>Phylogenomic reconstructions and comparative analyses of Kickxellomycotina fungi.</title>
        <authorList>
            <person name="Reynolds N.K."/>
            <person name="Stajich J.E."/>
            <person name="Barry K."/>
            <person name="Grigoriev I.V."/>
            <person name="Crous P."/>
            <person name="Smith M.E."/>
        </authorList>
    </citation>
    <scope>NUCLEOTIDE SEQUENCE</scope>
    <source>
        <strain evidence="1">BCRC 34297</strain>
    </source>
</reference>
<comment type="caution">
    <text evidence="1">The sequence shown here is derived from an EMBL/GenBank/DDBJ whole genome shotgun (WGS) entry which is preliminary data.</text>
</comment>